<reference evidence="5 6" key="1">
    <citation type="submission" date="2017-02" db="EMBL/GenBank/DDBJ databases">
        <authorList>
            <person name="Peterson S.W."/>
        </authorList>
    </citation>
    <scope>NUCLEOTIDE SEQUENCE [LARGE SCALE GENOMIC DNA]</scope>
    <source>
        <strain evidence="5 6">ATCC 27749</strain>
    </source>
</reference>
<dbReference type="InterPro" id="IPR005076">
    <property type="entry name" value="Glyco_trans_6"/>
</dbReference>
<evidence type="ECO:0000256" key="3">
    <source>
        <dbReference type="ARBA" id="ARBA00022676"/>
    </source>
</evidence>
<organism evidence="5 6">
    <name type="scientific">Gemmiger formicilis</name>
    <dbReference type="NCBI Taxonomy" id="745368"/>
    <lineage>
        <taxon>Bacteria</taxon>
        <taxon>Bacillati</taxon>
        <taxon>Bacillota</taxon>
        <taxon>Clostridia</taxon>
        <taxon>Eubacteriales</taxon>
        <taxon>Gemmiger</taxon>
    </lineage>
</organism>
<dbReference type="OrthoDB" id="2535579at2"/>
<evidence type="ECO:0000313" key="6">
    <source>
        <dbReference type="Proteomes" id="UP000190286"/>
    </source>
</evidence>
<evidence type="ECO:0000256" key="1">
    <source>
        <dbReference type="ARBA" id="ARBA00001936"/>
    </source>
</evidence>
<dbReference type="GeneID" id="93336915"/>
<gene>
    <name evidence="5" type="ORF">SAMN02745178_00422</name>
</gene>
<dbReference type="RefSeq" id="WP_078783437.1">
    <property type="nucleotide sequence ID" value="NZ_DBFEJX010000073.1"/>
</dbReference>
<dbReference type="PANTHER" id="PTHR10462:SF49">
    <property type="entry name" value="GLOBOSIDE ALPHA-1,3-N-ACETYLGALACTOSAMINYLTRANSFERASE 1"/>
    <property type="match status" value="1"/>
</dbReference>
<dbReference type="Pfam" id="PF03414">
    <property type="entry name" value="Glyco_transf_6"/>
    <property type="match status" value="1"/>
</dbReference>
<dbReference type="AlphaFoldDB" id="A0A1T4WDI3"/>
<sequence length="276" mass="32332">MTKVAALYIATGRYTVFWPEFYESAEKYLLKDCEVHYFVFTDTATLPGDDNPRVHICAQEAYSWPFATLRRFEIFLKQEQALKAFDYIFFFNANAEFMQPVTREMLLPRAEKGEHLLVVQHPSFYAKPNYEFTYDRNPRSTACIPYGLGKYYVCGGVNGGEAAAFLQLCHTLDARIRRDLQRNVIALWHDESQINRYILFRKDFRVLTPAFCYPEGWDHLPFPCIIRIRSKARYIDIPALRKDAPETKLSPAVARWNHFAMRAARWTQNHIFKKGS</sequence>
<dbReference type="PANTHER" id="PTHR10462">
    <property type="entry name" value="GLYCOSYLTRANSFERASE-RELATED"/>
    <property type="match status" value="1"/>
</dbReference>
<dbReference type="GO" id="GO:0016758">
    <property type="term" value="F:hexosyltransferase activity"/>
    <property type="evidence" value="ECO:0007669"/>
    <property type="project" value="InterPro"/>
</dbReference>
<evidence type="ECO:0000256" key="2">
    <source>
        <dbReference type="ARBA" id="ARBA00010413"/>
    </source>
</evidence>
<proteinExistence type="inferred from homology"/>
<comment type="cofactor">
    <cofactor evidence="1">
        <name>Mn(2+)</name>
        <dbReference type="ChEBI" id="CHEBI:29035"/>
    </cofactor>
</comment>
<keyword evidence="3" id="KW-0328">Glycosyltransferase</keyword>
<dbReference type="GO" id="GO:0016020">
    <property type="term" value="C:membrane"/>
    <property type="evidence" value="ECO:0007669"/>
    <property type="project" value="InterPro"/>
</dbReference>
<keyword evidence="4 5" id="KW-0808">Transferase</keyword>
<evidence type="ECO:0000256" key="4">
    <source>
        <dbReference type="ARBA" id="ARBA00022679"/>
    </source>
</evidence>
<dbReference type="STRING" id="745368.SAMN02745178_00422"/>
<dbReference type="SUPFAM" id="SSF53448">
    <property type="entry name" value="Nucleotide-diphospho-sugar transferases"/>
    <property type="match status" value="1"/>
</dbReference>
<dbReference type="NCBIfam" id="NF041524">
    <property type="entry name" value="Gltr_6"/>
    <property type="match status" value="1"/>
</dbReference>
<dbReference type="Proteomes" id="UP000190286">
    <property type="component" value="Unassembled WGS sequence"/>
</dbReference>
<dbReference type="Gene3D" id="3.90.550.10">
    <property type="entry name" value="Spore Coat Polysaccharide Biosynthesis Protein SpsA, Chain A"/>
    <property type="match status" value="1"/>
</dbReference>
<evidence type="ECO:0000313" key="5">
    <source>
        <dbReference type="EMBL" id="SKA75386.1"/>
    </source>
</evidence>
<dbReference type="EMBL" id="FUYF01000002">
    <property type="protein sequence ID" value="SKA75386.1"/>
    <property type="molecule type" value="Genomic_DNA"/>
</dbReference>
<dbReference type="GO" id="GO:0031982">
    <property type="term" value="C:vesicle"/>
    <property type="evidence" value="ECO:0007669"/>
    <property type="project" value="TreeGrafter"/>
</dbReference>
<dbReference type="InterPro" id="IPR048174">
    <property type="entry name" value="WbnI-like"/>
</dbReference>
<keyword evidence="6" id="KW-1185">Reference proteome</keyword>
<accession>A0A1T4WDI3</accession>
<name>A0A1T4WDI3_9FIRM</name>
<comment type="similarity">
    <text evidence="2">Belongs to the glycosyltransferase 6 family.</text>
</comment>
<dbReference type="GO" id="GO:0005975">
    <property type="term" value="P:carbohydrate metabolic process"/>
    <property type="evidence" value="ECO:0007669"/>
    <property type="project" value="InterPro"/>
</dbReference>
<protein>
    <submittedName>
        <fullName evidence="5">Glycosyltransferase family 6</fullName>
    </submittedName>
</protein>
<dbReference type="InterPro" id="IPR029044">
    <property type="entry name" value="Nucleotide-diphossugar_trans"/>
</dbReference>